<dbReference type="InterPro" id="IPR036910">
    <property type="entry name" value="HMG_box_dom_sf"/>
</dbReference>
<dbReference type="InterPro" id="IPR009071">
    <property type="entry name" value="HMG_box_dom"/>
</dbReference>
<dbReference type="GO" id="GO:0004674">
    <property type="term" value="F:protein serine/threonine kinase activity"/>
    <property type="evidence" value="ECO:0007669"/>
    <property type="project" value="UniProtKB-KW"/>
</dbReference>
<keyword evidence="3" id="KW-0547">Nucleotide-binding</keyword>
<name>A0A6P4FD57_DRORH</name>
<feature type="DNA-binding region" description="HMG box" evidence="6">
    <location>
        <begin position="5"/>
        <end position="51"/>
    </location>
</feature>
<organism evidence="9">
    <name type="scientific">Drosophila rhopaloa</name>
    <name type="common">Fruit fly</name>
    <dbReference type="NCBI Taxonomy" id="1041015"/>
    <lineage>
        <taxon>Eukaryota</taxon>
        <taxon>Metazoa</taxon>
        <taxon>Ecdysozoa</taxon>
        <taxon>Arthropoda</taxon>
        <taxon>Hexapoda</taxon>
        <taxon>Insecta</taxon>
        <taxon>Pterygota</taxon>
        <taxon>Neoptera</taxon>
        <taxon>Endopterygota</taxon>
        <taxon>Diptera</taxon>
        <taxon>Brachycera</taxon>
        <taxon>Muscomorpha</taxon>
        <taxon>Ephydroidea</taxon>
        <taxon>Drosophilidae</taxon>
        <taxon>Drosophila</taxon>
        <taxon>Sophophora</taxon>
    </lineage>
</organism>
<evidence type="ECO:0000313" key="9">
    <source>
        <dbReference type="RefSeq" id="XP_016983446.1"/>
    </source>
</evidence>
<evidence type="ECO:0000259" key="7">
    <source>
        <dbReference type="PROSITE" id="PS50011"/>
    </source>
</evidence>
<keyword evidence="5" id="KW-0067">ATP-binding</keyword>
<dbReference type="InterPro" id="IPR011009">
    <property type="entry name" value="Kinase-like_dom_sf"/>
</dbReference>
<dbReference type="OrthoDB" id="504170at2759"/>
<evidence type="ECO:0000256" key="6">
    <source>
        <dbReference type="PROSITE-ProRule" id="PRU00267"/>
    </source>
</evidence>
<dbReference type="PANTHER" id="PTHR24346:SF82">
    <property type="entry name" value="KP78A-RELATED"/>
    <property type="match status" value="1"/>
</dbReference>
<evidence type="ECO:0000256" key="2">
    <source>
        <dbReference type="ARBA" id="ARBA00022679"/>
    </source>
</evidence>
<dbReference type="GO" id="GO:0005737">
    <property type="term" value="C:cytoplasm"/>
    <property type="evidence" value="ECO:0007669"/>
    <property type="project" value="TreeGrafter"/>
</dbReference>
<evidence type="ECO:0000256" key="1">
    <source>
        <dbReference type="ARBA" id="ARBA00022527"/>
    </source>
</evidence>
<sequence length="124" mass="14097">MADKPKRPLSAYMLWLNSARESIKRENPGIKVTEVAKRGGVAYDPFMSDIWACGVVCYAMVFGRLPYDGSNVHILLKRINQSLVFPKSPSASSECKHMIMHILAPVKIRYNIPQVKEDPWYSLK</sequence>
<dbReference type="GO" id="GO:0003677">
    <property type="term" value="F:DNA binding"/>
    <property type="evidence" value="ECO:0007669"/>
    <property type="project" value="UniProtKB-UniRule"/>
</dbReference>
<keyword evidence="1" id="KW-0723">Serine/threonine-protein kinase</keyword>
<feature type="domain" description="HMG box" evidence="8">
    <location>
        <begin position="5"/>
        <end position="51"/>
    </location>
</feature>
<dbReference type="Pfam" id="PF00505">
    <property type="entry name" value="HMG_box"/>
    <property type="match status" value="1"/>
</dbReference>
<dbReference type="PANTHER" id="PTHR24346">
    <property type="entry name" value="MAP/MICROTUBULE AFFINITY-REGULATING KINASE"/>
    <property type="match status" value="1"/>
</dbReference>
<dbReference type="GO" id="GO:0035556">
    <property type="term" value="P:intracellular signal transduction"/>
    <property type="evidence" value="ECO:0007669"/>
    <property type="project" value="TreeGrafter"/>
</dbReference>
<dbReference type="SUPFAM" id="SSF56112">
    <property type="entry name" value="Protein kinase-like (PK-like)"/>
    <property type="match status" value="1"/>
</dbReference>
<dbReference type="Pfam" id="PF00069">
    <property type="entry name" value="Pkinase"/>
    <property type="match status" value="1"/>
</dbReference>
<evidence type="ECO:0000256" key="4">
    <source>
        <dbReference type="ARBA" id="ARBA00022777"/>
    </source>
</evidence>
<dbReference type="GO" id="GO:0005634">
    <property type="term" value="C:nucleus"/>
    <property type="evidence" value="ECO:0007669"/>
    <property type="project" value="UniProtKB-UniRule"/>
</dbReference>
<keyword evidence="2" id="KW-0808">Transferase</keyword>
<reference evidence="9" key="1">
    <citation type="submission" date="2025-08" db="UniProtKB">
        <authorList>
            <consortium name="RefSeq"/>
        </authorList>
    </citation>
    <scope>IDENTIFICATION</scope>
</reference>
<keyword evidence="6" id="KW-0238">DNA-binding</keyword>
<dbReference type="SUPFAM" id="SSF47095">
    <property type="entry name" value="HMG-box"/>
    <property type="match status" value="1"/>
</dbReference>
<gene>
    <name evidence="9" type="primary">LOC108047668</name>
</gene>
<evidence type="ECO:0000259" key="8">
    <source>
        <dbReference type="PROSITE" id="PS50118"/>
    </source>
</evidence>
<proteinExistence type="predicted"/>
<protein>
    <submittedName>
        <fullName evidence="9">Testis-specific serine/threonine-protein kinase 4-like</fullName>
    </submittedName>
</protein>
<feature type="domain" description="Protein kinase" evidence="7">
    <location>
        <begin position="1"/>
        <end position="121"/>
    </location>
</feature>
<accession>A0A6P4FD57</accession>
<evidence type="ECO:0000256" key="5">
    <source>
        <dbReference type="ARBA" id="ARBA00022840"/>
    </source>
</evidence>
<dbReference type="InterPro" id="IPR000719">
    <property type="entry name" value="Prot_kinase_dom"/>
</dbReference>
<dbReference type="PROSITE" id="PS50118">
    <property type="entry name" value="HMG_BOX_2"/>
    <property type="match status" value="1"/>
</dbReference>
<keyword evidence="4" id="KW-0418">Kinase</keyword>
<dbReference type="AlphaFoldDB" id="A0A6P4FD57"/>
<dbReference type="PROSITE" id="PS50011">
    <property type="entry name" value="PROTEIN_KINASE_DOM"/>
    <property type="match status" value="1"/>
</dbReference>
<keyword evidence="6" id="KW-0539">Nucleus</keyword>
<dbReference type="GO" id="GO:0005524">
    <property type="term" value="F:ATP binding"/>
    <property type="evidence" value="ECO:0007669"/>
    <property type="project" value="UniProtKB-KW"/>
</dbReference>
<dbReference type="RefSeq" id="XP_016983446.1">
    <property type="nucleotide sequence ID" value="XM_017127957.1"/>
</dbReference>
<dbReference type="Gene3D" id="1.10.510.10">
    <property type="entry name" value="Transferase(Phosphotransferase) domain 1"/>
    <property type="match status" value="1"/>
</dbReference>
<evidence type="ECO:0000256" key="3">
    <source>
        <dbReference type="ARBA" id="ARBA00022741"/>
    </source>
</evidence>